<keyword evidence="3" id="KW-0808">Transferase</keyword>
<dbReference type="InterPro" id="IPR028098">
    <property type="entry name" value="Glyco_trans_4-like_N"/>
</dbReference>
<feature type="domain" description="Glycosyltransferase subfamily 4-like N-terminal" evidence="2">
    <location>
        <begin position="22"/>
        <end position="180"/>
    </location>
</feature>
<dbReference type="Pfam" id="PF13439">
    <property type="entry name" value="Glyco_transf_4"/>
    <property type="match status" value="1"/>
</dbReference>
<organism evidence="3 4">
    <name type="scientific">Vibrio chagasii</name>
    <dbReference type="NCBI Taxonomy" id="170679"/>
    <lineage>
        <taxon>Bacteria</taxon>
        <taxon>Pseudomonadati</taxon>
        <taxon>Pseudomonadota</taxon>
        <taxon>Gammaproteobacteria</taxon>
        <taxon>Vibrionales</taxon>
        <taxon>Vibrionaceae</taxon>
        <taxon>Vibrio</taxon>
    </lineage>
</organism>
<dbReference type="PANTHER" id="PTHR45947">
    <property type="entry name" value="SULFOQUINOVOSYL TRANSFERASE SQD2"/>
    <property type="match status" value="1"/>
</dbReference>
<sequence>MANQQVARTGKKIIHVVQHLAPGGLETLTLDLLRLAKPVDRVLIVSLEGTKKESIDNWPKLQPYEKQIVFMDKAPGVQVNIISKLVTAFKAIRPDVVHTHHIGPLLYAGCAARVSGVPTRIHTEHDAWHLQNNKRRRLQALALKAAKPTLVADATCVYEQLRSAFTYSNIITIKNGVDCDKFKPTSKSYARKQLNLPLDKKIIGCAGRLEHVKGQDQLIKALALLPENMVVAFAGDGSKRKELQQLANRLNLTDRIVFLGLVEDMTTFYGALDTFCLPSRHEGLPLSTLEAQACNIPSVAMDVGAVDETLCPVSGTLVKKGSITGLAHALLEHQGERFLSPRPYILNNFDIVKMVASYDDISEGVYA</sequence>
<dbReference type="InterPro" id="IPR001296">
    <property type="entry name" value="Glyco_trans_1"/>
</dbReference>
<evidence type="ECO:0000313" key="4">
    <source>
        <dbReference type="Proteomes" id="UP000238707"/>
    </source>
</evidence>
<dbReference type="EMBL" id="MSCI01000002">
    <property type="protein sequence ID" value="PQJ60480.1"/>
    <property type="molecule type" value="Genomic_DNA"/>
</dbReference>
<dbReference type="AlphaFoldDB" id="A0A2S7VFZ9"/>
<evidence type="ECO:0000259" key="2">
    <source>
        <dbReference type="Pfam" id="PF13439"/>
    </source>
</evidence>
<evidence type="ECO:0000313" key="3">
    <source>
        <dbReference type="EMBL" id="PQJ60480.1"/>
    </source>
</evidence>
<keyword evidence="4" id="KW-1185">Reference proteome</keyword>
<name>A0A2S7VFZ9_9VIBR</name>
<accession>A0A2S7VFZ9</accession>
<feature type="domain" description="Glycosyl transferase family 1" evidence="1">
    <location>
        <begin position="190"/>
        <end position="331"/>
    </location>
</feature>
<dbReference type="PANTHER" id="PTHR45947:SF3">
    <property type="entry name" value="SULFOQUINOVOSYL TRANSFERASE SQD2"/>
    <property type="match status" value="1"/>
</dbReference>
<reference evidence="3 4" key="1">
    <citation type="submission" date="2016-12" db="EMBL/GenBank/DDBJ databases">
        <title>Diversity of luminous bacteria.</title>
        <authorList>
            <person name="Yoshizawa S."/>
            <person name="Kogure K."/>
        </authorList>
    </citation>
    <scope>NUCLEOTIDE SEQUENCE [LARGE SCALE GENOMIC DNA]</scope>
    <source>
        <strain evidence="3 4">LC2-408</strain>
    </source>
</reference>
<dbReference type="Pfam" id="PF00534">
    <property type="entry name" value="Glycos_transf_1"/>
    <property type="match status" value="1"/>
</dbReference>
<dbReference type="GO" id="GO:0016757">
    <property type="term" value="F:glycosyltransferase activity"/>
    <property type="evidence" value="ECO:0007669"/>
    <property type="project" value="InterPro"/>
</dbReference>
<protein>
    <submittedName>
        <fullName evidence="3">Glycosyl transferase</fullName>
    </submittedName>
</protein>
<dbReference type="Gene3D" id="3.40.50.2000">
    <property type="entry name" value="Glycogen Phosphorylase B"/>
    <property type="match status" value="2"/>
</dbReference>
<comment type="caution">
    <text evidence="3">The sequence shown here is derived from an EMBL/GenBank/DDBJ whole genome shotgun (WGS) entry which is preliminary data.</text>
</comment>
<dbReference type="Proteomes" id="UP000238707">
    <property type="component" value="Unassembled WGS sequence"/>
</dbReference>
<dbReference type="InterPro" id="IPR050194">
    <property type="entry name" value="Glycosyltransferase_grp1"/>
</dbReference>
<dbReference type="RefSeq" id="WP_105024930.1">
    <property type="nucleotide sequence ID" value="NZ_MSCI01000002.1"/>
</dbReference>
<dbReference type="SUPFAM" id="SSF53756">
    <property type="entry name" value="UDP-Glycosyltransferase/glycogen phosphorylase"/>
    <property type="match status" value="1"/>
</dbReference>
<gene>
    <name evidence="3" type="ORF">BTO10_14040</name>
</gene>
<proteinExistence type="predicted"/>
<evidence type="ECO:0000259" key="1">
    <source>
        <dbReference type="Pfam" id="PF00534"/>
    </source>
</evidence>